<evidence type="ECO:0000259" key="9">
    <source>
        <dbReference type="PROSITE" id="PS51915"/>
    </source>
</evidence>
<name>A0ABM1YX88_AEDAL</name>
<evidence type="ECO:0000313" key="10">
    <source>
        <dbReference type="EnsemblMetazoa" id="AALFPA23_012941.P18664"/>
    </source>
</evidence>
<organism evidence="10 11">
    <name type="scientific">Aedes albopictus</name>
    <name type="common">Asian tiger mosquito</name>
    <name type="synonym">Stegomyia albopicta</name>
    <dbReference type="NCBI Taxonomy" id="7160"/>
    <lineage>
        <taxon>Eukaryota</taxon>
        <taxon>Metazoa</taxon>
        <taxon>Ecdysozoa</taxon>
        <taxon>Arthropoda</taxon>
        <taxon>Hexapoda</taxon>
        <taxon>Insecta</taxon>
        <taxon>Pterygota</taxon>
        <taxon>Neoptera</taxon>
        <taxon>Endopterygota</taxon>
        <taxon>Diptera</taxon>
        <taxon>Nematocera</taxon>
        <taxon>Culicoidea</taxon>
        <taxon>Culicidae</taxon>
        <taxon>Culicinae</taxon>
        <taxon>Aedini</taxon>
        <taxon>Aedes</taxon>
        <taxon>Stegomyia</taxon>
    </lineage>
</organism>
<reference evidence="10" key="2">
    <citation type="submission" date="2025-05" db="UniProtKB">
        <authorList>
            <consortium name="EnsemblMetazoa"/>
        </authorList>
    </citation>
    <scope>IDENTIFICATION</scope>
    <source>
        <strain evidence="10">Foshan</strain>
    </source>
</reference>
<sequence length="433" mass="49423">MVPDSMLESNPTMGQRSKELAEKNICRICLIHTDRLLDKQWNTVLNTCFTAVADKAERLPKYACADCSGFLQKCHDFKQMYKKSELILNCYPLTGSLPNSYNVPGWLRQKCKQQEAASIRVRSNELLPVNSTLQSPTITSEIGAASPAKVPKIQLSPDNTPTQLMLQQSPNPDRSTVIQEIQSYVDTYQHTFQDPQAYQYQSSPVLTTSTQPIRRYPVLERQLQQPLVPTIHQSCNSTANQNQPIQQIVTQQTPMQQLPQQPSQQPVATSKPRKPPRQRTTPGQPPQQLAPSYNPAPPSTIPVFQCTDCCYMFTNQVHLMTHMRKHRYYGEYRCACGRNFRHMYEFVNHLKQHTTISWCDLCGEQFAPHQQLELGAHLDRHVQVGLSEACDFCLLVFVDLQSRLQHVRSCHDAEVRQVMQLNESRGDGGMWVQ</sequence>
<keyword evidence="1 6" id="KW-0479">Metal-binding</keyword>
<keyword evidence="3 5" id="KW-0863">Zinc-finger</keyword>
<evidence type="ECO:0000256" key="1">
    <source>
        <dbReference type="ARBA" id="ARBA00022723"/>
    </source>
</evidence>
<keyword evidence="4 6" id="KW-0862">Zinc</keyword>
<evidence type="ECO:0000256" key="5">
    <source>
        <dbReference type="PROSITE-ProRule" id="PRU00042"/>
    </source>
</evidence>
<evidence type="ECO:0000256" key="2">
    <source>
        <dbReference type="ARBA" id="ARBA00022737"/>
    </source>
</evidence>
<dbReference type="SMART" id="SM00355">
    <property type="entry name" value="ZnF_C2H2"/>
    <property type="match status" value="3"/>
</dbReference>
<dbReference type="PANTHER" id="PTHR19818:SF139">
    <property type="entry name" value="PAIR-RULE PROTEIN ODD-PAIRED"/>
    <property type="match status" value="1"/>
</dbReference>
<evidence type="ECO:0000256" key="3">
    <source>
        <dbReference type="ARBA" id="ARBA00022771"/>
    </source>
</evidence>
<dbReference type="RefSeq" id="XP_019526154.3">
    <property type="nucleotide sequence ID" value="XM_019670609.3"/>
</dbReference>
<dbReference type="PROSITE" id="PS00028">
    <property type="entry name" value="ZINC_FINGER_C2H2_1"/>
    <property type="match status" value="1"/>
</dbReference>
<dbReference type="InterPro" id="IPR012934">
    <property type="entry name" value="Znf_AD"/>
</dbReference>
<feature type="compositionally biased region" description="Low complexity" evidence="7">
    <location>
        <begin position="252"/>
        <end position="266"/>
    </location>
</feature>
<keyword evidence="2" id="KW-0677">Repeat</keyword>
<accession>A0ABM1YX88</accession>
<feature type="binding site" evidence="6">
    <location>
        <position position="29"/>
    </location>
    <ligand>
        <name>Zn(2+)</name>
        <dbReference type="ChEBI" id="CHEBI:29105"/>
    </ligand>
</feature>
<feature type="binding site" evidence="6">
    <location>
        <position position="64"/>
    </location>
    <ligand>
        <name>Zn(2+)</name>
        <dbReference type="ChEBI" id="CHEBI:29105"/>
    </ligand>
</feature>
<dbReference type="PROSITE" id="PS51915">
    <property type="entry name" value="ZAD"/>
    <property type="match status" value="1"/>
</dbReference>
<dbReference type="InterPro" id="IPR050329">
    <property type="entry name" value="GLI_C2H2-zinc-finger"/>
</dbReference>
<dbReference type="InterPro" id="IPR013087">
    <property type="entry name" value="Znf_C2H2_type"/>
</dbReference>
<evidence type="ECO:0000256" key="7">
    <source>
        <dbReference type="SAM" id="MobiDB-lite"/>
    </source>
</evidence>
<evidence type="ECO:0008006" key="12">
    <source>
        <dbReference type="Google" id="ProtNLM"/>
    </source>
</evidence>
<keyword evidence="11" id="KW-1185">Reference proteome</keyword>
<feature type="domain" description="C2H2-type" evidence="8">
    <location>
        <begin position="304"/>
        <end position="326"/>
    </location>
</feature>
<dbReference type="SUPFAM" id="SSF57716">
    <property type="entry name" value="Glucocorticoid receptor-like (DNA-binding domain)"/>
    <property type="match status" value="1"/>
</dbReference>
<dbReference type="PANTHER" id="PTHR19818">
    <property type="entry name" value="ZINC FINGER PROTEIN ZIC AND GLI"/>
    <property type="match status" value="1"/>
</dbReference>
<feature type="domain" description="ZAD" evidence="9">
    <location>
        <begin position="24"/>
        <end position="91"/>
    </location>
</feature>
<dbReference type="Gene3D" id="3.30.160.60">
    <property type="entry name" value="Classic Zinc Finger"/>
    <property type="match status" value="1"/>
</dbReference>
<dbReference type="GeneID" id="109398281"/>
<reference evidence="11" key="1">
    <citation type="journal article" date="2015" name="Proc. Natl. Acad. Sci. U.S.A.">
        <title>Genome sequence of the Asian Tiger mosquito, Aedes albopictus, reveals insights into its biology, genetics, and evolution.</title>
        <authorList>
            <person name="Chen X.G."/>
            <person name="Jiang X."/>
            <person name="Gu J."/>
            <person name="Xu M."/>
            <person name="Wu Y."/>
            <person name="Deng Y."/>
            <person name="Zhang C."/>
            <person name="Bonizzoni M."/>
            <person name="Dermauw W."/>
            <person name="Vontas J."/>
            <person name="Armbruster P."/>
            <person name="Huang X."/>
            <person name="Yang Y."/>
            <person name="Zhang H."/>
            <person name="He W."/>
            <person name="Peng H."/>
            <person name="Liu Y."/>
            <person name="Wu K."/>
            <person name="Chen J."/>
            <person name="Lirakis M."/>
            <person name="Topalis P."/>
            <person name="Van Leeuwen T."/>
            <person name="Hall A.B."/>
            <person name="Jiang X."/>
            <person name="Thorpe C."/>
            <person name="Mueller R.L."/>
            <person name="Sun C."/>
            <person name="Waterhouse R.M."/>
            <person name="Yan G."/>
            <person name="Tu Z.J."/>
            <person name="Fang X."/>
            <person name="James A.A."/>
        </authorList>
    </citation>
    <scope>NUCLEOTIDE SEQUENCE [LARGE SCALE GENOMIC DNA]</scope>
    <source>
        <strain evidence="11">Foshan</strain>
    </source>
</reference>
<proteinExistence type="predicted"/>
<dbReference type="EnsemblMetazoa" id="AALFPA23_012941.R18664">
    <property type="protein sequence ID" value="AALFPA23_012941.P18664"/>
    <property type="gene ID" value="AALFPA23_012941"/>
</dbReference>
<dbReference type="PROSITE" id="PS50157">
    <property type="entry name" value="ZINC_FINGER_C2H2_2"/>
    <property type="match status" value="1"/>
</dbReference>
<evidence type="ECO:0000256" key="4">
    <source>
        <dbReference type="ARBA" id="ARBA00022833"/>
    </source>
</evidence>
<dbReference type="Proteomes" id="UP000069940">
    <property type="component" value="Unassembled WGS sequence"/>
</dbReference>
<evidence type="ECO:0000256" key="6">
    <source>
        <dbReference type="PROSITE-ProRule" id="PRU01263"/>
    </source>
</evidence>
<protein>
    <recommendedName>
        <fullName evidence="12">C2H2-type domain-containing protein</fullName>
    </recommendedName>
</protein>
<dbReference type="SMART" id="SM00868">
    <property type="entry name" value="zf-AD"/>
    <property type="match status" value="1"/>
</dbReference>
<feature type="binding site" evidence="6">
    <location>
        <position position="67"/>
    </location>
    <ligand>
        <name>Zn(2+)</name>
        <dbReference type="ChEBI" id="CHEBI:29105"/>
    </ligand>
</feature>
<feature type="region of interest" description="Disordered" evidence="7">
    <location>
        <begin position="252"/>
        <end position="294"/>
    </location>
</feature>
<evidence type="ECO:0000313" key="11">
    <source>
        <dbReference type="Proteomes" id="UP000069940"/>
    </source>
</evidence>
<feature type="binding site" evidence="6">
    <location>
        <position position="26"/>
    </location>
    <ligand>
        <name>Zn(2+)</name>
        <dbReference type="ChEBI" id="CHEBI:29105"/>
    </ligand>
</feature>
<evidence type="ECO:0000259" key="8">
    <source>
        <dbReference type="PROSITE" id="PS50157"/>
    </source>
</evidence>